<feature type="domain" description="AAA" evidence="1">
    <location>
        <begin position="19"/>
        <end position="154"/>
    </location>
</feature>
<dbReference type="Proteomes" id="UP000231092">
    <property type="component" value="Unassembled WGS sequence"/>
</dbReference>
<organism evidence="3 4">
    <name type="scientific">[Clostridium] celerecrescens 18A</name>
    <dbReference type="NCBI Taxonomy" id="1286362"/>
    <lineage>
        <taxon>Bacteria</taxon>
        <taxon>Bacillati</taxon>
        <taxon>Bacillota</taxon>
        <taxon>Clostridia</taxon>
        <taxon>Lachnospirales</taxon>
        <taxon>Lachnospiraceae</taxon>
        <taxon>Lacrimispora</taxon>
    </lineage>
</organism>
<sequence>MRRKIEEKLLTWKNKTENRMPLLLYGARQVGKTYILTKFGESQFDNTVYINLETNLSVASYFSDDISPERLIRFLEATVNEVITPGKTLIIFDEIQSCERALTSLKYFCELAPEYHIAAAGSLLGVAIHREHYSFPVGKVESMTLYPLDFEEFLWANGEERLSQEIHSAFDLMTPLPEALHQKAIEFYRYYLIVGGMPACVQTFTDSGKLVLVPTVQNEIANNYVADMAKYATMADTVKIRGCFNSIPAQLAKENKKFQYKVVQRGGSATLFGESIEWLAQAGIVLKCQKIDHGTSPIAVYTDLSSFKLYMSDVGLLVMKSGVPQQTILTGESNVFMGSVTENYVAQALASNGHALFYWASEHSAELDFVLQKGSEVIGIEVKKGTKVHSKSLSVFIQKYKPSYSIRFSEKNFGKTENMLSIPLYAAFCI</sequence>
<reference evidence="3 4" key="1">
    <citation type="submission" date="2017-11" db="EMBL/GenBank/DDBJ databases">
        <title>Understudied soil microbes with underappreciated capabilities: Untangling the Clostridium saccharolyticum group.</title>
        <authorList>
            <person name="Leschine S."/>
        </authorList>
    </citation>
    <scope>NUCLEOTIDE SEQUENCE [LARGE SCALE GENOMIC DNA]</scope>
    <source>
        <strain evidence="3 4">18A</strain>
    </source>
</reference>
<dbReference type="EMBL" id="PGET01000001">
    <property type="protein sequence ID" value="PJJ30155.1"/>
    <property type="molecule type" value="Genomic_DNA"/>
</dbReference>
<evidence type="ECO:0000259" key="1">
    <source>
        <dbReference type="Pfam" id="PF13173"/>
    </source>
</evidence>
<dbReference type="InterPro" id="IPR027417">
    <property type="entry name" value="P-loop_NTPase"/>
</dbReference>
<gene>
    <name evidence="3" type="ORF">H171_3731</name>
</gene>
<name>A0A2M8Z9N4_9FIRM</name>
<proteinExistence type="predicted"/>
<protein>
    <recommendedName>
        <fullName evidence="5">ATPase</fullName>
    </recommendedName>
</protein>
<dbReference type="AlphaFoldDB" id="A0A2M8Z9N4"/>
<feature type="domain" description="DUF4143" evidence="2">
    <location>
        <begin position="227"/>
        <end position="384"/>
    </location>
</feature>
<dbReference type="SUPFAM" id="SSF52540">
    <property type="entry name" value="P-loop containing nucleoside triphosphate hydrolases"/>
    <property type="match status" value="1"/>
</dbReference>
<dbReference type="PANTHER" id="PTHR33295:SF7">
    <property type="entry name" value="ATPASE"/>
    <property type="match status" value="1"/>
</dbReference>
<evidence type="ECO:0000259" key="2">
    <source>
        <dbReference type="Pfam" id="PF13635"/>
    </source>
</evidence>
<dbReference type="RefSeq" id="WP_242976998.1">
    <property type="nucleotide sequence ID" value="NZ_PGET01000001.1"/>
</dbReference>
<dbReference type="InterPro" id="IPR041682">
    <property type="entry name" value="AAA_14"/>
</dbReference>
<evidence type="ECO:0000313" key="3">
    <source>
        <dbReference type="EMBL" id="PJJ30155.1"/>
    </source>
</evidence>
<dbReference type="PANTHER" id="PTHR33295">
    <property type="entry name" value="ATPASE"/>
    <property type="match status" value="1"/>
</dbReference>
<dbReference type="Gene3D" id="3.40.50.300">
    <property type="entry name" value="P-loop containing nucleotide triphosphate hydrolases"/>
    <property type="match status" value="1"/>
</dbReference>
<dbReference type="Pfam" id="PF13173">
    <property type="entry name" value="AAA_14"/>
    <property type="match status" value="1"/>
</dbReference>
<evidence type="ECO:0000313" key="4">
    <source>
        <dbReference type="Proteomes" id="UP000231092"/>
    </source>
</evidence>
<evidence type="ECO:0008006" key="5">
    <source>
        <dbReference type="Google" id="ProtNLM"/>
    </source>
</evidence>
<comment type="caution">
    <text evidence="3">The sequence shown here is derived from an EMBL/GenBank/DDBJ whole genome shotgun (WGS) entry which is preliminary data.</text>
</comment>
<dbReference type="Pfam" id="PF13635">
    <property type="entry name" value="DUF4143"/>
    <property type="match status" value="1"/>
</dbReference>
<accession>A0A2M8Z9N4</accession>
<dbReference type="InterPro" id="IPR025420">
    <property type="entry name" value="DUF4143"/>
</dbReference>